<dbReference type="AlphaFoldDB" id="A0A377UU18"/>
<keyword evidence="2" id="KW-0548">Nucleotidyltransferase</keyword>
<keyword evidence="1" id="KW-0812">Transmembrane</keyword>
<protein>
    <submittedName>
        <fullName evidence="2">Phosphatidate cytidylyltransferase</fullName>
        <ecNumber evidence="2">2.7.7.41</ecNumber>
    </submittedName>
</protein>
<proteinExistence type="predicted"/>
<keyword evidence="1" id="KW-0472">Membrane</keyword>
<accession>A0A377UU18</accession>
<reference evidence="2 3" key="1">
    <citation type="submission" date="2018-06" db="EMBL/GenBank/DDBJ databases">
        <authorList>
            <consortium name="Pathogen Informatics"/>
            <person name="Doyle S."/>
        </authorList>
    </citation>
    <scope>NUCLEOTIDE SEQUENCE [LARGE SCALE GENOMIC DNA]</scope>
    <source>
        <strain evidence="2 3">NCTC13443</strain>
    </source>
</reference>
<organism evidence="2 3">
    <name type="scientific">Klebsiella pneumoniae</name>
    <dbReference type="NCBI Taxonomy" id="573"/>
    <lineage>
        <taxon>Bacteria</taxon>
        <taxon>Pseudomonadati</taxon>
        <taxon>Pseudomonadota</taxon>
        <taxon>Gammaproteobacteria</taxon>
        <taxon>Enterobacterales</taxon>
        <taxon>Enterobacteriaceae</taxon>
        <taxon>Klebsiella/Raoultella group</taxon>
        <taxon>Klebsiella</taxon>
        <taxon>Klebsiella pneumoniae complex</taxon>
    </lineage>
</organism>
<keyword evidence="1" id="KW-1133">Transmembrane helix</keyword>
<name>A0A377UU18_KLEPN</name>
<gene>
    <name evidence="2" type="primary">cdsA</name>
    <name evidence="2" type="ORF">NCTC13443_01815</name>
</gene>
<sequence>MLALRAWHYADNHYSGALWLLYVMILVWGADSGAYMFW</sequence>
<evidence type="ECO:0000256" key="1">
    <source>
        <dbReference type="SAM" id="Phobius"/>
    </source>
</evidence>
<evidence type="ECO:0000313" key="2">
    <source>
        <dbReference type="EMBL" id="STT01497.1"/>
    </source>
</evidence>
<dbReference type="EC" id="2.7.7.41" evidence="2"/>
<dbReference type="EMBL" id="UGKT01000001">
    <property type="protein sequence ID" value="STT01497.1"/>
    <property type="molecule type" value="Genomic_DNA"/>
</dbReference>
<dbReference type="Pfam" id="PF01148">
    <property type="entry name" value="CTP_transf_1"/>
    <property type="match status" value="1"/>
</dbReference>
<keyword evidence="2" id="KW-0808">Transferase</keyword>
<feature type="transmembrane region" description="Helical" evidence="1">
    <location>
        <begin position="17"/>
        <end position="37"/>
    </location>
</feature>
<evidence type="ECO:0000313" key="3">
    <source>
        <dbReference type="Proteomes" id="UP000255518"/>
    </source>
</evidence>
<dbReference type="GO" id="GO:0004605">
    <property type="term" value="F:phosphatidate cytidylyltransferase activity"/>
    <property type="evidence" value="ECO:0007669"/>
    <property type="project" value="UniProtKB-EC"/>
</dbReference>
<dbReference type="Proteomes" id="UP000255518">
    <property type="component" value="Unassembled WGS sequence"/>
</dbReference>